<evidence type="ECO:0000313" key="4">
    <source>
        <dbReference type="Proteomes" id="UP000237350"/>
    </source>
</evidence>
<dbReference type="SUPFAM" id="SSF102114">
    <property type="entry name" value="Radical SAM enzymes"/>
    <property type="match status" value="1"/>
</dbReference>
<dbReference type="InterPro" id="IPR058240">
    <property type="entry name" value="rSAM_sf"/>
</dbReference>
<reference evidence="4" key="1">
    <citation type="submission" date="2015-12" db="EMBL/GenBank/DDBJ databases">
        <authorList>
            <person name="Lodha T.D."/>
            <person name="Chintalapati S."/>
            <person name="Chintalapati V.R."/>
            <person name="Sravanthi T."/>
        </authorList>
    </citation>
    <scope>NUCLEOTIDE SEQUENCE [LARGE SCALE GENOMIC DNA]</scope>
    <source>
        <strain evidence="4">JC133</strain>
    </source>
</reference>
<dbReference type="EMBL" id="LPWH01000004">
    <property type="protein sequence ID" value="POR05228.1"/>
    <property type="molecule type" value="Genomic_DNA"/>
</dbReference>
<dbReference type="Pfam" id="PF04055">
    <property type="entry name" value="Radical_SAM"/>
    <property type="match status" value="1"/>
</dbReference>
<keyword evidence="4" id="KW-1185">Reference proteome</keyword>
<dbReference type="Pfam" id="PF10105">
    <property type="entry name" value="DUF2344"/>
    <property type="match status" value="1"/>
</dbReference>
<organism evidence="3 4">
    <name type="scientific">Alkalispirochaeta sphaeroplastigenens</name>
    <dbReference type="NCBI Taxonomy" id="1187066"/>
    <lineage>
        <taxon>Bacteria</taxon>
        <taxon>Pseudomonadati</taxon>
        <taxon>Spirochaetota</taxon>
        <taxon>Spirochaetia</taxon>
        <taxon>Spirochaetales</taxon>
        <taxon>Spirochaetaceae</taxon>
        <taxon>Alkalispirochaeta</taxon>
    </lineage>
</organism>
<comment type="caution">
    <text evidence="3">The sequence shown here is derived from an EMBL/GenBank/DDBJ whole genome shotgun (WGS) entry which is preliminary data.</text>
</comment>
<dbReference type="InterPro" id="IPR018768">
    <property type="entry name" value="DUF2344"/>
</dbReference>
<dbReference type="NCBIfam" id="TIGR03936">
    <property type="entry name" value="sam_1_link_chp"/>
    <property type="match status" value="1"/>
</dbReference>
<dbReference type="Gene3D" id="3.80.30.20">
    <property type="entry name" value="tm_1862 like domain"/>
    <property type="match status" value="1"/>
</dbReference>
<feature type="domain" description="Radical SAM core" evidence="2">
    <location>
        <begin position="251"/>
        <end position="477"/>
    </location>
</feature>
<dbReference type="InterPro" id="IPR006638">
    <property type="entry name" value="Elp3/MiaA/NifB-like_rSAM"/>
</dbReference>
<dbReference type="SMART" id="SM00729">
    <property type="entry name" value="Elp3"/>
    <property type="match status" value="1"/>
</dbReference>
<dbReference type="Proteomes" id="UP000237350">
    <property type="component" value="Unassembled WGS sequence"/>
</dbReference>
<sequence length="854" mass="94871">MITGRIQPQRDLFRELNEAEQPGRYIGGEFGSIRKSDPSFRVALAFPDLYEIGMSNTAIKILYGLLNAIPRVSCERVFVPAPDFEGALEGRQIPLYTLETGVPLRSCDLLAVSFSYELLATNVLTLLKSGHIPLHNADRDQGDPLVIIGGPGATNPAPYGRFIDGAFIGEAEEGFVQLVQKMESLKRGGASRADLLEVLREEPAVWFSGKTTPTRRAIWQGFACQIDDSACADRDEVPPSFGRGFPVPSIPVVQDHGVIEIMRGCPQGCRFCHAGVYYRPYRMKGIDQILCEADWLVHTLGYRELSLSSLSSGDYGPLQEMMLALNSRYKGLGVSLQLPSLRVDSFTLPLLEQLNTVRRAGLTFAVESASEEHQAWTNKLVPLEKIISIAREARARGWRRAKLYFMIGLPGPDPDGEARGIAEYVRRLRSAVPMEYIVNVGTFVPKPHTPFQRVPQLLPDQASRMFQEIRSGLPKGATLKAHDPWMSWLEGVLSRGDERAGEVIEEAHSRGARLDAWTDYLRMETWKETIARHPGSDEGLRGFPGDRPLPWDKISLGLASGVLKREELRARQGELTGRCLPDCQDRCGICTPETRVVHRSSSDAPDLPLAESPRRIGTDGKDREKSAVGISGEAKEGCDEQGRGHQLLLAYTKQGSAAFLPHLAVVRTFERLWYRLGLPVELSQGHHPKPRMSFGQPLPIGIESLDEIGVVNLQKNVQLDKFSARLFDSSLLPEGLRIQKALTLRHVQNEPRIPAPMQLYGASVFLVWVENRTDQAVLESFLLGAAEAGGVLWNRKPCVAELLLPREAPGLGRLLKEHQGRGVIRGRRLASLAPQGEPLFEWYQNHREEYAQAP</sequence>
<gene>
    <name evidence="3" type="ORF">AU468_01705</name>
</gene>
<dbReference type="InterPro" id="IPR045784">
    <property type="entry name" value="Radical_SAM_N2"/>
</dbReference>
<protein>
    <recommendedName>
        <fullName evidence="2">Radical SAM core domain-containing protein</fullName>
    </recommendedName>
</protein>
<dbReference type="RefSeq" id="WP_103679228.1">
    <property type="nucleotide sequence ID" value="NZ_LPWH01000004.1"/>
</dbReference>
<dbReference type="Pfam" id="PF19864">
    <property type="entry name" value="Radical_SAM_N2"/>
    <property type="match status" value="1"/>
</dbReference>
<accession>A0A2S4K0E4</accession>
<evidence type="ECO:0000313" key="3">
    <source>
        <dbReference type="EMBL" id="POR05228.1"/>
    </source>
</evidence>
<name>A0A2S4K0E4_9SPIO</name>
<proteinExistence type="predicted"/>
<dbReference type="InterPro" id="IPR023404">
    <property type="entry name" value="rSAM_horseshoe"/>
</dbReference>
<dbReference type="OrthoDB" id="9806827at2"/>
<dbReference type="SFLD" id="SFLDS00029">
    <property type="entry name" value="Radical_SAM"/>
    <property type="match status" value="1"/>
</dbReference>
<dbReference type="PANTHER" id="PTHR42731">
    <property type="entry name" value="SLL1084 PROTEIN"/>
    <property type="match status" value="1"/>
</dbReference>
<dbReference type="SFLD" id="SFLDG01082">
    <property type="entry name" value="B12-binding_domain_containing"/>
    <property type="match status" value="1"/>
</dbReference>
<evidence type="ECO:0000259" key="2">
    <source>
        <dbReference type="PROSITE" id="PS51918"/>
    </source>
</evidence>
<dbReference type="PROSITE" id="PS51918">
    <property type="entry name" value="RADICAL_SAM"/>
    <property type="match status" value="1"/>
</dbReference>
<dbReference type="GO" id="GO:0003824">
    <property type="term" value="F:catalytic activity"/>
    <property type="evidence" value="ECO:0007669"/>
    <property type="project" value="InterPro"/>
</dbReference>
<dbReference type="GO" id="GO:0051536">
    <property type="term" value="F:iron-sulfur cluster binding"/>
    <property type="evidence" value="ECO:0007669"/>
    <property type="project" value="InterPro"/>
</dbReference>
<dbReference type="AlphaFoldDB" id="A0A2S4K0E4"/>
<feature type="region of interest" description="Disordered" evidence="1">
    <location>
        <begin position="598"/>
        <end position="638"/>
    </location>
</feature>
<dbReference type="InterPro" id="IPR007197">
    <property type="entry name" value="rSAM"/>
</dbReference>
<feature type="compositionally biased region" description="Basic and acidic residues" evidence="1">
    <location>
        <begin position="612"/>
        <end position="626"/>
    </location>
</feature>
<evidence type="ECO:0000256" key="1">
    <source>
        <dbReference type="SAM" id="MobiDB-lite"/>
    </source>
</evidence>
<dbReference type="PANTHER" id="PTHR42731:SF1">
    <property type="entry name" value="RADICAL SAM DOMAIN PROTEIN"/>
    <property type="match status" value="1"/>
</dbReference>